<dbReference type="GO" id="GO:0015628">
    <property type="term" value="P:protein secretion by the type II secretion system"/>
    <property type="evidence" value="ECO:0007669"/>
    <property type="project" value="TreeGrafter"/>
</dbReference>
<accession>A0A1J5QF87</accession>
<protein>
    <submittedName>
        <fullName evidence="3">ComE operon protein 1</fullName>
    </submittedName>
</protein>
<dbReference type="Gene3D" id="1.10.150.320">
    <property type="entry name" value="Photosystem II 12 kDa extrinsic protein"/>
    <property type="match status" value="1"/>
</dbReference>
<dbReference type="AlphaFoldDB" id="A0A1J5QF87"/>
<comment type="caution">
    <text evidence="3">The sequence shown here is derived from an EMBL/GenBank/DDBJ whole genome shotgun (WGS) entry which is preliminary data.</text>
</comment>
<dbReference type="PANTHER" id="PTHR21180">
    <property type="entry name" value="ENDONUCLEASE/EXONUCLEASE/PHOSPHATASE FAMILY DOMAIN-CONTAINING PROTEIN 1"/>
    <property type="match status" value="1"/>
</dbReference>
<dbReference type="GO" id="GO:0006281">
    <property type="term" value="P:DNA repair"/>
    <property type="evidence" value="ECO:0007669"/>
    <property type="project" value="InterPro"/>
</dbReference>
<dbReference type="InterPro" id="IPR019554">
    <property type="entry name" value="Soluble_ligand-bd"/>
</dbReference>
<feature type="transmembrane region" description="Helical" evidence="1">
    <location>
        <begin position="60"/>
        <end position="81"/>
    </location>
</feature>
<gene>
    <name evidence="3" type="primary">comEA_5</name>
    <name evidence="3" type="ORF">GALL_396520</name>
</gene>
<dbReference type="InterPro" id="IPR003583">
    <property type="entry name" value="Hlx-hairpin-Hlx_DNA-bd_motif"/>
</dbReference>
<dbReference type="PANTHER" id="PTHR21180:SF32">
    <property type="entry name" value="ENDONUCLEASE_EXONUCLEASE_PHOSPHATASE FAMILY DOMAIN-CONTAINING PROTEIN 1"/>
    <property type="match status" value="1"/>
</dbReference>
<feature type="domain" description="Helix-hairpin-helix DNA-binding motif class 1" evidence="2">
    <location>
        <begin position="256"/>
        <end position="275"/>
    </location>
</feature>
<evidence type="ECO:0000313" key="3">
    <source>
        <dbReference type="EMBL" id="OIQ78639.1"/>
    </source>
</evidence>
<name>A0A1J5QF87_9ZZZZ</name>
<dbReference type="SUPFAM" id="SSF47781">
    <property type="entry name" value="RuvA domain 2-like"/>
    <property type="match status" value="1"/>
</dbReference>
<dbReference type="SMART" id="SM00278">
    <property type="entry name" value="HhH1"/>
    <property type="match status" value="2"/>
</dbReference>
<sequence length="278" mass="27660">MSNRVPREYPDVDSTRARRLGALGTASTVYSAAYGHPLEHDDLETTAGGIPLFRWTLRPAIAVVAVLAITALGCGVVVWSARAAPGVGVPLGIAVATAGGATAAASDRAEASNPGVPTTGAGAGTGVGASGAPTGGRAAGVVVHVVGQVASPGVVRLPVGSRVTDAIDAAGGATADADLSVVNLARVLVDGEQVLVPRPGESPVVPGQGAVRAADAPLDLNAATLADLDALPGIGPVLAQRILDWRTAHGRFTDVEELAEVSGIGPSVLSRLRDQVRV</sequence>
<feature type="domain" description="Helix-hairpin-helix DNA-binding motif class 1" evidence="2">
    <location>
        <begin position="226"/>
        <end position="245"/>
    </location>
</feature>
<dbReference type="EMBL" id="MLJW01001365">
    <property type="protein sequence ID" value="OIQ78639.1"/>
    <property type="molecule type" value="Genomic_DNA"/>
</dbReference>
<dbReference type="GO" id="GO:0015627">
    <property type="term" value="C:type II protein secretion system complex"/>
    <property type="evidence" value="ECO:0007669"/>
    <property type="project" value="TreeGrafter"/>
</dbReference>
<feature type="transmembrane region" description="Helical" evidence="1">
    <location>
        <begin position="87"/>
        <end position="105"/>
    </location>
</feature>
<proteinExistence type="predicted"/>
<organism evidence="3">
    <name type="scientific">mine drainage metagenome</name>
    <dbReference type="NCBI Taxonomy" id="410659"/>
    <lineage>
        <taxon>unclassified sequences</taxon>
        <taxon>metagenomes</taxon>
        <taxon>ecological metagenomes</taxon>
    </lineage>
</organism>
<evidence type="ECO:0000256" key="1">
    <source>
        <dbReference type="SAM" id="Phobius"/>
    </source>
</evidence>
<reference evidence="3" key="1">
    <citation type="submission" date="2016-10" db="EMBL/GenBank/DDBJ databases">
        <title>Sequence of Gallionella enrichment culture.</title>
        <authorList>
            <person name="Poehlein A."/>
            <person name="Muehling M."/>
            <person name="Daniel R."/>
        </authorList>
    </citation>
    <scope>NUCLEOTIDE SEQUENCE</scope>
</reference>
<evidence type="ECO:0000259" key="2">
    <source>
        <dbReference type="SMART" id="SM00278"/>
    </source>
</evidence>
<dbReference type="GO" id="GO:0003677">
    <property type="term" value="F:DNA binding"/>
    <property type="evidence" value="ECO:0007669"/>
    <property type="project" value="InterPro"/>
</dbReference>
<dbReference type="Gene3D" id="3.10.560.10">
    <property type="entry name" value="Outer membrane lipoprotein wza domain like"/>
    <property type="match status" value="1"/>
</dbReference>
<keyword evidence="1" id="KW-0472">Membrane</keyword>
<keyword evidence="1" id="KW-0812">Transmembrane</keyword>
<dbReference type="Pfam" id="PF10531">
    <property type="entry name" value="SLBB"/>
    <property type="match status" value="1"/>
</dbReference>
<dbReference type="InterPro" id="IPR010994">
    <property type="entry name" value="RuvA_2-like"/>
</dbReference>
<dbReference type="InterPro" id="IPR051675">
    <property type="entry name" value="Endo/Exo/Phosphatase_dom_1"/>
</dbReference>
<keyword evidence="1" id="KW-1133">Transmembrane helix</keyword>
<dbReference type="Pfam" id="PF12836">
    <property type="entry name" value="HHH_3"/>
    <property type="match status" value="1"/>
</dbReference>